<sequence>MKRVSMAAVGVAGLLASCNVVVIPPDYIGDNSVQLRTTFIQEGTNAYVACDRIFFNDGSSNTQNIVVAEFAGSGFNLATLELTGDISQSKTAKQFPVSDLRTSNRGNYLIDYVVDSGVLPASVEAQAIATKPLYRYVRTSNVQRGRFNGKVTVSNNSSSDSATSQNYIPVYTACTALGDAVSPD</sequence>
<protein>
    <recommendedName>
        <fullName evidence="4">Lipoprotein</fullName>
    </recommendedName>
</protein>
<dbReference type="AlphaFoldDB" id="A0A7C9M4C4"/>
<evidence type="ECO:0000313" key="3">
    <source>
        <dbReference type="Proteomes" id="UP000483286"/>
    </source>
</evidence>
<dbReference type="PROSITE" id="PS51257">
    <property type="entry name" value="PROKAR_LIPOPROTEIN"/>
    <property type="match status" value="1"/>
</dbReference>
<organism evidence="2 3">
    <name type="scientific">Deinococcus arboris</name>
    <dbReference type="NCBI Taxonomy" id="2682977"/>
    <lineage>
        <taxon>Bacteria</taxon>
        <taxon>Thermotogati</taxon>
        <taxon>Deinococcota</taxon>
        <taxon>Deinococci</taxon>
        <taxon>Deinococcales</taxon>
        <taxon>Deinococcaceae</taxon>
        <taxon>Deinococcus</taxon>
    </lineage>
</organism>
<dbReference type="Proteomes" id="UP000483286">
    <property type="component" value="Unassembled WGS sequence"/>
</dbReference>
<proteinExistence type="predicted"/>
<dbReference type="RefSeq" id="WP_157461193.1">
    <property type="nucleotide sequence ID" value="NZ_WQLB01000038.1"/>
</dbReference>
<evidence type="ECO:0008006" key="4">
    <source>
        <dbReference type="Google" id="ProtNLM"/>
    </source>
</evidence>
<evidence type="ECO:0000256" key="1">
    <source>
        <dbReference type="SAM" id="SignalP"/>
    </source>
</evidence>
<gene>
    <name evidence="2" type="ORF">GO986_19560</name>
</gene>
<name>A0A7C9M4C4_9DEIO</name>
<keyword evidence="3" id="KW-1185">Reference proteome</keyword>
<feature type="chain" id="PRO_5028975708" description="Lipoprotein" evidence="1">
    <location>
        <begin position="23"/>
        <end position="184"/>
    </location>
</feature>
<accession>A0A7C9M4C4</accession>
<feature type="signal peptide" evidence="1">
    <location>
        <begin position="1"/>
        <end position="22"/>
    </location>
</feature>
<comment type="caution">
    <text evidence="2">The sequence shown here is derived from an EMBL/GenBank/DDBJ whole genome shotgun (WGS) entry which is preliminary data.</text>
</comment>
<evidence type="ECO:0000313" key="2">
    <source>
        <dbReference type="EMBL" id="MVN88942.1"/>
    </source>
</evidence>
<dbReference type="EMBL" id="WQLB01000038">
    <property type="protein sequence ID" value="MVN88942.1"/>
    <property type="molecule type" value="Genomic_DNA"/>
</dbReference>
<reference evidence="2 3" key="1">
    <citation type="submission" date="2019-12" db="EMBL/GenBank/DDBJ databases">
        <title>Deinococcus sp. HMF7620 Genome sequencing and assembly.</title>
        <authorList>
            <person name="Kang H."/>
            <person name="Kim H."/>
            <person name="Joh K."/>
        </authorList>
    </citation>
    <scope>NUCLEOTIDE SEQUENCE [LARGE SCALE GENOMIC DNA]</scope>
    <source>
        <strain evidence="2 3">HMF7620</strain>
    </source>
</reference>
<keyword evidence="1" id="KW-0732">Signal</keyword>